<dbReference type="InterPro" id="IPR022398">
    <property type="entry name" value="Peptidase_S8_His-AS"/>
</dbReference>
<dbReference type="PROSITE" id="PS00138">
    <property type="entry name" value="SUBTILASE_SER"/>
    <property type="match status" value="1"/>
</dbReference>
<keyword evidence="2 5" id="KW-0645">Protease</keyword>
<reference evidence="8 9" key="1">
    <citation type="submission" date="2018-02" db="EMBL/GenBank/DDBJ databases">
        <title>Comparative genomes isolates from brazilian mangrove.</title>
        <authorList>
            <person name="Araujo J.E."/>
            <person name="Taketani R.G."/>
            <person name="Silva M.C.P."/>
            <person name="Loureco M.V."/>
            <person name="Andreote F.D."/>
        </authorList>
    </citation>
    <scope>NUCLEOTIDE SEQUENCE [LARGE SCALE GENOMIC DNA]</scope>
    <source>
        <strain evidence="8 9">Nap-Phe MGV</strain>
    </source>
</reference>
<dbReference type="AlphaFoldDB" id="A0A2S8GH63"/>
<dbReference type="Pfam" id="PF00082">
    <property type="entry name" value="Peptidase_S8"/>
    <property type="match status" value="1"/>
</dbReference>
<evidence type="ECO:0000313" key="9">
    <source>
        <dbReference type="Proteomes" id="UP000237819"/>
    </source>
</evidence>
<dbReference type="InterPro" id="IPR015500">
    <property type="entry name" value="Peptidase_S8_subtilisin-rel"/>
</dbReference>
<dbReference type="InterPro" id="IPR050131">
    <property type="entry name" value="Peptidase_S8_subtilisin-like"/>
</dbReference>
<proteinExistence type="inferred from homology"/>
<dbReference type="GO" id="GO:0004252">
    <property type="term" value="F:serine-type endopeptidase activity"/>
    <property type="evidence" value="ECO:0007669"/>
    <property type="project" value="UniProtKB-UniRule"/>
</dbReference>
<dbReference type="PANTHER" id="PTHR43806:SF11">
    <property type="entry name" value="CEREVISIN-RELATED"/>
    <property type="match status" value="1"/>
</dbReference>
<feature type="active site" description="Charge relay system" evidence="5">
    <location>
        <position position="212"/>
    </location>
</feature>
<dbReference type="PANTHER" id="PTHR43806">
    <property type="entry name" value="PEPTIDASE S8"/>
    <property type="match status" value="1"/>
</dbReference>
<dbReference type="EMBL" id="PUHZ01000022">
    <property type="protein sequence ID" value="PQO43809.1"/>
    <property type="molecule type" value="Genomic_DNA"/>
</dbReference>
<dbReference type="PRINTS" id="PR00723">
    <property type="entry name" value="SUBTILISIN"/>
</dbReference>
<dbReference type="PROSITE" id="PS00136">
    <property type="entry name" value="SUBTILASE_ASP"/>
    <property type="match status" value="1"/>
</dbReference>
<organism evidence="8 9">
    <name type="scientific">Blastopirellula marina</name>
    <dbReference type="NCBI Taxonomy" id="124"/>
    <lineage>
        <taxon>Bacteria</taxon>
        <taxon>Pseudomonadati</taxon>
        <taxon>Planctomycetota</taxon>
        <taxon>Planctomycetia</taxon>
        <taxon>Pirellulales</taxon>
        <taxon>Pirellulaceae</taxon>
        <taxon>Blastopirellula</taxon>
    </lineage>
</organism>
<dbReference type="PROSITE" id="PS51892">
    <property type="entry name" value="SUBTILASE"/>
    <property type="match status" value="1"/>
</dbReference>
<feature type="domain" description="Peptidase S8/S53" evidence="7">
    <location>
        <begin position="171"/>
        <end position="406"/>
    </location>
</feature>
<feature type="active site" description="Charge relay system" evidence="5">
    <location>
        <position position="180"/>
    </location>
</feature>
<evidence type="ECO:0000256" key="5">
    <source>
        <dbReference type="PROSITE-ProRule" id="PRU01240"/>
    </source>
</evidence>
<evidence type="ECO:0000313" key="8">
    <source>
        <dbReference type="EMBL" id="PQO43809.1"/>
    </source>
</evidence>
<name>A0A2S8GH63_9BACT</name>
<evidence type="ECO:0000259" key="7">
    <source>
        <dbReference type="Pfam" id="PF00082"/>
    </source>
</evidence>
<sequence>MSTQPNFQAFDGSESTGRFLVTFREKAVDEGLSLLASSTGIGKLASTADFKTEGVDAKTIEAEKGVVFANLGIAVVSCDPAAAAQVFRSAEDESAILSIEPERIAYASRDEVASPGYLQGYSEGVSQMCQHLISRQSSGAEAEEAYLEEFRDDTVTWGLRATRVNVSRYCGSGIRVAVLDTGLDEQHPDFANRHITSRSFIAGQDVDDLNGHGTHCTGTACGPRNPGTPPRYGIAYNSSIFIGKVLSNSGSGSFGGILAGIDWAVANRCEVLSMSLGADIQTPSPAFEAAGERALAAGSLIVAAAGNNGNRSAGNFGFVGVPANSRSIMAVGALDSRLQIANFSARSSAISGGEVDIAGPGVDVYSSWPLPTRYRSISGTSMATPHVAGIAALYAQAYRARGYQLWQLLTSRARRLSIPSVDVGAGLVIAP</sequence>
<evidence type="ECO:0000256" key="4">
    <source>
        <dbReference type="ARBA" id="ARBA00022825"/>
    </source>
</evidence>
<dbReference type="GO" id="GO:0006508">
    <property type="term" value="P:proteolysis"/>
    <property type="evidence" value="ECO:0007669"/>
    <property type="project" value="UniProtKB-KW"/>
</dbReference>
<dbReference type="InterPro" id="IPR036852">
    <property type="entry name" value="Peptidase_S8/S53_dom_sf"/>
</dbReference>
<evidence type="ECO:0000256" key="1">
    <source>
        <dbReference type="ARBA" id="ARBA00011073"/>
    </source>
</evidence>
<protein>
    <submittedName>
        <fullName evidence="8">Protease</fullName>
    </submittedName>
</protein>
<accession>A0A2S8GH63</accession>
<keyword evidence="3 5" id="KW-0378">Hydrolase</keyword>
<dbReference type="InterPro" id="IPR023828">
    <property type="entry name" value="Peptidase_S8_Ser-AS"/>
</dbReference>
<evidence type="ECO:0000256" key="6">
    <source>
        <dbReference type="RuleBase" id="RU003355"/>
    </source>
</evidence>
<keyword evidence="4 5" id="KW-0720">Serine protease</keyword>
<dbReference type="Gene3D" id="3.40.50.200">
    <property type="entry name" value="Peptidase S8/S53 domain"/>
    <property type="match status" value="1"/>
</dbReference>
<dbReference type="InterPro" id="IPR023827">
    <property type="entry name" value="Peptidase_S8_Asp-AS"/>
</dbReference>
<dbReference type="InterPro" id="IPR000209">
    <property type="entry name" value="Peptidase_S8/S53_dom"/>
</dbReference>
<dbReference type="PROSITE" id="PS00137">
    <property type="entry name" value="SUBTILASE_HIS"/>
    <property type="match status" value="1"/>
</dbReference>
<feature type="active site" description="Charge relay system" evidence="5">
    <location>
        <position position="381"/>
    </location>
</feature>
<comment type="similarity">
    <text evidence="1 5 6">Belongs to the peptidase S8 family.</text>
</comment>
<dbReference type="OrthoDB" id="252653at2"/>
<evidence type="ECO:0000256" key="2">
    <source>
        <dbReference type="ARBA" id="ARBA00022670"/>
    </source>
</evidence>
<gene>
    <name evidence="8" type="ORF">C5Y93_21725</name>
</gene>
<evidence type="ECO:0000256" key="3">
    <source>
        <dbReference type="ARBA" id="ARBA00022801"/>
    </source>
</evidence>
<dbReference type="RefSeq" id="WP_105337564.1">
    <property type="nucleotide sequence ID" value="NZ_PUHZ01000022.1"/>
</dbReference>
<comment type="caution">
    <text evidence="8">The sequence shown here is derived from an EMBL/GenBank/DDBJ whole genome shotgun (WGS) entry which is preliminary data.</text>
</comment>
<dbReference type="Proteomes" id="UP000237819">
    <property type="component" value="Unassembled WGS sequence"/>
</dbReference>
<dbReference type="SUPFAM" id="SSF52743">
    <property type="entry name" value="Subtilisin-like"/>
    <property type="match status" value="1"/>
</dbReference>